<feature type="compositionally biased region" description="Basic residues" evidence="2">
    <location>
        <begin position="203"/>
        <end position="215"/>
    </location>
</feature>
<evidence type="ECO:0000313" key="3">
    <source>
        <dbReference type="EMBL" id="SSD59355.1"/>
    </source>
</evidence>
<organism evidence="3 4">
    <name type="scientific">Saccharomycodes ludwigii</name>
    <dbReference type="NCBI Taxonomy" id="36035"/>
    <lineage>
        <taxon>Eukaryota</taxon>
        <taxon>Fungi</taxon>
        <taxon>Dikarya</taxon>
        <taxon>Ascomycota</taxon>
        <taxon>Saccharomycotina</taxon>
        <taxon>Saccharomycetes</taxon>
        <taxon>Saccharomycodales</taxon>
        <taxon>Saccharomycodaceae</taxon>
        <taxon>Saccharomycodes</taxon>
    </lineage>
</organism>
<evidence type="ECO:0000256" key="2">
    <source>
        <dbReference type="SAM" id="MobiDB-lite"/>
    </source>
</evidence>
<keyword evidence="1" id="KW-0175">Coiled coil</keyword>
<protein>
    <recommendedName>
        <fullName evidence="5">HDA1 complex subunit 2</fullName>
    </recommendedName>
</protein>
<gene>
    <name evidence="3" type="ORF">SCODWIG_01116</name>
</gene>
<keyword evidence="4" id="KW-1185">Reference proteome</keyword>
<feature type="region of interest" description="Disordered" evidence="2">
    <location>
        <begin position="198"/>
        <end position="245"/>
    </location>
</feature>
<dbReference type="InterPro" id="IPR021006">
    <property type="entry name" value="Hda2/3"/>
</dbReference>
<evidence type="ECO:0008006" key="5">
    <source>
        <dbReference type="Google" id="ProtNLM"/>
    </source>
</evidence>
<name>A0A376B3T4_9ASCO</name>
<sequence length="681" mass="78312">MHCQYIPVGLTPLQYDLIQILNYIYLANKHRNNTNGGTDSLTTTKNNVELSNDQLIKKTRNILNHPCLIVEHFIPRHLLITQPKEQLLYSSDKFSKLNKLLDILVEHNLNDDVSGNTPTNINGIHNITLPTTLTKNVALVAHNVKELDLIEAILLGKPNYEIVRLSGTSLFNNNGYVKDTCNYKENNVTNTATVVFANNNDNKKKKSRKEKKKRKEKENDKKRKVSDNNNIKPSTGKKRIRKSVQKSYRLNQTQAQQKKTTTKKICIFLLTSTHLNHVSENFLTAQFNVDYVICFDSLVDPKSTPPLNHSSLTITKLLVIDFYDHRTLLKLNRNNCTDDINDFSDINENDIFQFANIMKRCLVDATLTDGNTRYGRDIPTKETHSTSTLDITQFCILNEIPEVTQIEKQKNIDINNILETLTFHDDSPVRLCGNLNNAEVTVDFSNGANSNKLDAATTINNNVDYGGHELNRTLKKLITTRLVQCENNYTYTNHNLVRLLEDDETKRQDKLDILKHEKLKKMYQDNWLKLEPQLNTSQNRVGKVKDDMLRLKKYWEAIESCVQEQHAQDKIDELSLKIEKIKDEIKNEDNEIVALRSRYQNESTAALTTTAELTSLEKNIETLKQQCEGPITKLRSETSKQNRLYLQNKISTLTRENKGLDKYIARLSEVYSNKKNGSLFK</sequence>
<accession>A0A376B3T4</accession>
<dbReference type="Proteomes" id="UP000262825">
    <property type="component" value="Unassembled WGS sequence"/>
</dbReference>
<dbReference type="Pfam" id="PF11496">
    <property type="entry name" value="HDA2-3"/>
    <property type="match status" value="1"/>
</dbReference>
<feature type="compositionally biased region" description="Basic residues" evidence="2">
    <location>
        <begin position="235"/>
        <end position="244"/>
    </location>
</feature>
<dbReference type="Gene3D" id="3.40.50.12360">
    <property type="match status" value="1"/>
</dbReference>
<dbReference type="InterPro" id="IPR038609">
    <property type="entry name" value="HDA1_su2/3_sf"/>
</dbReference>
<dbReference type="EMBL" id="UFAJ01000129">
    <property type="protein sequence ID" value="SSD59355.1"/>
    <property type="molecule type" value="Genomic_DNA"/>
</dbReference>
<dbReference type="VEuPathDB" id="FungiDB:SCODWIG_01116"/>
<reference evidence="4" key="1">
    <citation type="submission" date="2018-06" db="EMBL/GenBank/DDBJ databases">
        <authorList>
            <person name="Guldener U."/>
        </authorList>
    </citation>
    <scope>NUCLEOTIDE SEQUENCE [LARGE SCALE GENOMIC DNA]</scope>
    <source>
        <strain evidence="4">UTAD17</strain>
    </source>
</reference>
<dbReference type="AlphaFoldDB" id="A0A376B3T4"/>
<feature type="coiled-coil region" evidence="1">
    <location>
        <begin position="564"/>
        <end position="626"/>
    </location>
</feature>
<dbReference type="GO" id="GO:0070823">
    <property type="term" value="C:HDA1 complex"/>
    <property type="evidence" value="ECO:0007669"/>
    <property type="project" value="InterPro"/>
</dbReference>
<proteinExistence type="predicted"/>
<evidence type="ECO:0000313" key="4">
    <source>
        <dbReference type="Proteomes" id="UP000262825"/>
    </source>
</evidence>
<evidence type="ECO:0000256" key="1">
    <source>
        <dbReference type="SAM" id="Coils"/>
    </source>
</evidence>